<name>A0A6J5XI60_PRUAR</name>
<keyword evidence="4" id="KW-1185">Reference proteome</keyword>
<dbReference type="EMBL" id="CAEKKB010000005">
    <property type="protein sequence ID" value="CAB4311655.1"/>
    <property type="molecule type" value="Genomic_DNA"/>
</dbReference>
<evidence type="ECO:0000313" key="4">
    <source>
        <dbReference type="Proteomes" id="UP000507245"/>
    </source>
</evidence>
<reference evidence="4" key="1">
    <citation type="journal article" date="2020" name="Genome Biol.">
        <title>Gamete binning: chromosome-level and haplotype-resolved genome assembly enabled by high-throughput single-cell sequencing of gamete genomes.</title>
        <authorList>
            <person name="Campoy J.A."/>
            <person name="Sun H."/>
            <person name="Goel M."/>
            <person name="Jiao W.-B."/>
            <person name="Folz-Donahue K."/>
            <person name="Wang N."/>
            <person name="Rubio M."/>
            <person name="Liu C."/>
            <person name="Kukat C."/>
            <person name="Ruiz D."/>
            <person name="Huettel B."/>
            <person name="Schneeberger K."/>
        </authorList>
    </citation>
    <scope>NUCLEOTIDE SEQUENCE [LARGE SCALE GENOMIC DNA]</scope>
    <source>
        <strain evidence="4">cv. Rojo Pasion</strain>
    </source>
</reference>
<gene>
    <name evidence="1" type="ORF">CURHAP_LOCUS34277</name>
    <name evidence="2" type="ORF">ORAREDHAP_LOCUS33872</name>
</gene>
<accession>A0A6J5XI60</accession>
<reference evidence="2 3" key="2">
    <citation type="submission" date="2020-05" db="EMBL/GenBank/DDBJ databases">
        <authorList>
            <person name="Campoy J."/>
            <person name="Schneeberger K."/>
            <person name="Spophaly S."/>
        </authorList>
    </citation>
    <scope>NUCLEOTIDE SEQUENCE [LARGE SCALE GENOMIC DNA]</scope>
    <source>
        <strain evidence="2">PruArmRojPasFocal</strain>
    </source>
</reference>
<proteinExistence type="predicted"/>
<evidence type="ECO:0000313" key="2">
    <source>
        <dbReference type="EMBL" id="CAB4311655.1"/>
    </source>
</evidence>
<dbReference type="AlphaFoldDB" id="A0A6J5XI60"/>
<evidence type="ECO:0000313" key="1">
    <source>
        <dbReference type="EMBL" id="CAB4281244.1"/>
    </source>
</evidence>
<dbReference type="Proteomes" id="UP000507245">
    <property type="component" value="Unassembled WGS sequence"/>
</dbReference>
<sequence>MSTLKRARERKRMRMRKKWRVKEVKLKGEDEHGCLKEKWVLRMKVRIVGENKKMRKNKDGVVAMLGLELVGDG</sequence>
<organism evidence="2 4">
    <name type="scientific">Prunus armeniaca</name>
    <name type="common">Apricot</name>
    <name type="synonym">Armeniaca vulgaris</name>
    <dbReference type="NCBI Taxonomy" id="36596"/>
    <lineage>
        <taxon>Eukaryota</taxon>
        <taxon>Viridiplantae</taxon>
        <taxon>Streptophyta</taxon>
        <taxon>Embryophyta</taxon>
        <taxon>Tracheophyta</taxon>
        <taxon>Spermatophyta</taxon>
        <taxon>Magnoliopsida</taxon>
        <taxon>eudicotyledons</taxon>
        <taxon>Gunneridae</taxon>
        <taxon>Pentapetalae</taxon>
        <taxon>rosids</taxon>
        <taxon>fabids</taxon>
        <taxon>Rosales</taxon>
        <taxon>Rosaceae</taxon>
        <taxon>Amygdaloideae</taxon>
        <taxon>Amygdaleae</taxon>
        <taxon>Prunus</taxon>
    </lineage>
</organism>
<evidence type="ECO:0000313" key="3">
    <source>
        <dbReference type="Proteomes" id="UP000507222"/>
    </source>
</evidence>
<dbReference type="EMBL" id="CAEKDK010000005">
    <property type="protein sequence ID" value="CAB4281244.1"/>
    <property type="molecule type" value="Genomic_DNA"/>
</dbReference>
<protein>
    <submittedName>
        <fullName evidence="2">Uncharacterized protein</fullName>
    </submittedName>
</protein>
<dbReference type="Proteomes" id="UP000507222">
    <property type="component" value="Unassembled WGS sequence"/>
</dbReference>